<dbReference type="Proteomes" id="UP000019118">
    <property type="component" value="Unassembled WGS sequence"/>
</dbReference>
<evidence type="ECO:0000313" key="2">
    <source>
        <dbReference type="EnsemblMetazoa" id="XP_019764275.1"/>
    </source>
</evidence>
<feature type="region of interest" description="Disordered" evidence="1">
    <location>
        <begin position="878"/>
        <end position="897"/>
    </location>
</feature>
<feature type="region of interest" description="Disordered" evidence="1">
    <location>
        <begin position="768"/>
        <end position="791"/>
    </location>
</feature>
<evidence type="ECO:0000313" key="3">
    <source>
        <dbReference type="Proteomes" id="UP000019118"/>
    </source>
</evidence>
<dbReference type="EnsemblMetazoa" id="XM_019908716.1">
    <property type="protein sequence ID" value="XP_019764275.1"/>
    <property type="gene ID" value="LOC109540361"/>
</dbReference>
<feature type="compositionally biased region" description="Polar residues" evidence="1">
    <location>
        <begin position="681"/>
        <end position="713"/>
    </location>
</feature>
<protein>
    <submittedName>
        <fullName evidence="2">Uncharacterized protein</fullName>
    </submittedName>
</protein>
<evidence type="ECO:0000256" key="1">
    <source>
        <dbReference type="SAM" id="MobiDB-lite"/>
    </source>
</evidence>
<dbReference type="AlphaFoldDB" id="A0AAR5PTD6"/>
<feature type="region of interest" description="Disordered" evidence="1">
    <location>
        <begin position="1"/>
        <end position="31"/>
    </location>
</feature>
<sequence>MERRNIRRNPRNRRERHPPVDRGADRMRQQRQHPNLPDVLEGAAALPLYADQVQAPLPEHPLAHLDLLQGPLEQALLRQNNEQLEHDRQRVLAQFRPAAVQHQQVQGIQIRPQGAILNLVAGGLIAGGLVGFHGDRPEVLQAQLPVAEHKQGQRSPQGLIPNIDRRENVAGSVAGIPRNRPEALQAQPPVAEHKQGQRSPHGAIPNIDRRENIAGSVAGIEQNRPEALQFHPPVAEHKQGQRSPHGAILNIDRRENIAGNSGVLQNVRQEVQEGCHPVAEHKQVQRGSVGRQYFSIPRILTPTFIAATIPIGPGGIPRTQPVHPDSRYRPPSGVPQPNSFTQTMSTDSSANIRHFQAEAVRQQPVHQHIQVQGTQFRPQCNRTLEWRPIDSTGGNPESGHVQAQVPRRLAAIDERRHVEEPPAPSVSLGGKRRLQPQPSTSQQAASTSGQREPVQDKLRCNFCPLPATRQRVNYPILPHRLRNFDAITVDNLVTNFCKRVLATCPAARRYVRSIQSMSPNSPPSRGLLKMRHGPFCPIELIHNWPDPPISQSVENLIPLPENLKSWDPVSIKKAKKAYCREVLKHNPDALEELTGLRSISPDPPKTSESAAITDSVHHQDASCPLILFDKCLPSRSDSPPIMEIDSPDSLKPFKRATPIRRKKGDSLKTQTGCPGLPKPLSSLQSTSQGIAGPSQPTDPVSEPQHSMGQQPHLEIQSQQDCHLCCTASTSRGSNHPRSAYNDRCYDRAVGRNIMWGLSRELLLNASSDPERLTRASSVSPDRLSPSESTGYRSVVGPQTIQHHPLCIVPTLDCCPYCHKSQQHASSEPLETQNISEIPSSSRSSDSDSMAYVRITCDHQYGCPVGILEYCPECRVDPTPSDPHSISSDQHPTPSDQHVEAVEVEEQLHESGTSQSRPSTSFTEPTPQEDEALSSLRMIHQYLDDDDDDDDDDKDDEDDEDEDISTWL</sequence>
<feature type="region of interest" description="Disordered" evidence="1">
    <location>
        <begin position="825"/>
        <end position="846"/>
    </location>
</feature>
<keyword evidence="3" id="KW-1185">Reference proteome</keyword>
<feature type="compositionally biased region" description="Basic residues" evidence="1">
    <location>
        <begin position="1"/>
        <end position="16"/>
    </location>
</feature>
<feature type="compositionally biased region" description="Basic and acidic residues" evidence="1">
    <location>
        <begin position="17"/>
        <end position="28"/>
    </location>
</feature>
<reference evidence="3" key="1">
    <citation type="journal article" date="2013" name="Genome Biol.">
        <title>Draft genome of the mountain pine beetle, Dendroctonus ponderosae Hopkins, a major forest pest.</title>
        <authorList>
            <person name="Keeling C.I."/>
            <person name="Yuen M.M."/>
            <person name="Liao N.Y."/>
            <person name="Docking T.R."/>
            <person name="Chan S.K."/>
            <person name="Taylor G.A."/>
            <person name="Palmquist D.L."/>
            <person name="Jackman S.D."/>
            <person name="Nguyen A."/>
            <person name="Li M."/>
            <person name="Henderson H."/>
            <person name="Janes J.K."/>
            <person name="Zhao Y."/>
            <person name="Pandoh P."/>
            <person name="Moore R."/>
            <person name="Sperling F.A."/>
            <person name="Huber D.P."/>
            <person name="Birol I."/>
            <person name="Jones S.J."/>
            <person name="Bohlmann J."/>
        </authorList>
    </citation>
    <scope>NUCLEOTIDE SEQUENCE</scope>
</reference>
<feature type="compositionally biased region" description="Polar residues" evidence="1">
    <location>
        <begin position="774"/>
        <end position="791"/>
    </location>
</feature>
<accession>A0AAR5PTD6</accession>
<reference evidence="2" key="2">
    <citation type="submission" date="2024-08" db="UniProtKB">
        <authorList>
            <consortium name="EnsemblMetazoa"/>
        </authorList>
    </citation>
    <scope>IDENTIFICATION</scope>
</reference>
<feature type="compositionally biased region" description="Acidic residues" evidence="1">
    <location>
        <begin position="943"/>
        <end position="967"/>
    </location>
</feature>
<feature type="compositionally biased region" description="Polar residues" evidence="1">
    <location>
        <begin position="881"/>
        <end position="895"/>
    </location>
</feature>
<feature type="region of interest" description="Disordered" evidence="1">
    <location>
        <begin position="638"/>
        <end position="713"/>
    </location>
</feature>
<feature type="compositionally biased region" description="Polar residues" evidence="1">
    <location>
        <begin position="909"/>
        <end position="925"/>
    </location>
</feature>
<feature type="region of interest" description="Disordered" evidence="1">
    <location>
        <begin position="187"/>
        <end position="206"/>
    </location>
</feature>
<feature type="region of interest" description="Disordered" evidence="1">
    <location>
        <begin position="413"/>
        <end position="453"/>
    </location>
</feature>
<feature type="compositionally biased region" description="Polar residues" evidence="1">
    <location>
        <begin position="335"/>
        <end position="348"/>
    </location>
</feature>
<feature type="region of interest" description="Disordered" evidence="1">
    <location>
        <begin position="315"/>
        <end position="348"/>
    </location>
</feature>
<name>A0AAR5PTD6_DENPD</name>
<proteinExistence type="predicted"/>
<feature type="region of interest" description="Disordered" evidence="1">
    <location>
        <begin position="594"/>
        <end position="615"/>
    </location>
</feature>
<feature type="region of interest" description="Disordered" evidence="1">
    <location>
        <begin position="903"/>
        <end position="967"/>
    </location>
</feature>
<feature type="compositionally biased region" description="Polar residues" evidence="1">
    <location>
        <begin position="825"/>
        <end position="838"/>
    </location>
</feature>
<organism evidence="2 3">
    <name type="scientific">Dendroctonus ponderosae</name>
    <name type="common">Mountain pine beetle</name>
    <dbReference type="NCBI Taxonomy" id="77166"/>
    <lineage>
        <taxon>Eukaryota</taxon>
        <taxon>Metazoa</taxon>
        <taxon>Ecdysozoa</taxon>
        <taxon>Arthropoda</taxon>
        <taxon>Hexapoda</taxon>
        <taxon>Insecta</taxon>
        <taxon>Pterygota</taxon>
        <taxon>Neoptera</taxon>
        <taxon>Endopterygota</taxon>
        <taxon>Coleoptera</taxon>
        <taxon>Polyphaga</taxon>
        <taxon>Cucujiformia</taxon>
        <taxon>Curculionidae</taxon>
        <taxon>Scolytinae</taxon>
        <taxon>Dendroctonus</taxon>
    </lineage>
</organism>
<feature type="compositionally biased region" description="Low complexity" evidence="1">
    <location>
        <begin position="435"/>
        <end position="448"/>
    </location>
</feature>
<feature type="compositionally biased region" description="Basic residues" evidence="1">
    <location>
        <begin position="652"/>
        <end position="663"/>
    </location>
</feature>